<protein>
    <submittedName>
        <fullName evidence="1">Uncharacterized protein</fullName>
    </submittedName>
</protein>
<proteinExistence type="predicted"/>
<dbReference type="Proteomes" id="UP000004622">
    <property type="component" value="Unassembled WGS sequence"/>
</dbReference>
<name>I5C8W4_9HYPH</name>
<sequence length="87" mass="9235">MITYWGFCAFAASPAKQEPVNASAVAPAQRNLSIIGQSSMQFEAGSVTAQIWPSLESSTVAPQLMLTSNQQNQDEMAAPPSMAAKFV</sequence>
<dbReference type="EMBL" id="AJXZ01000001">
    <property type="protein sequence ID" value="EIM78266.1"/>
    <property type="molecule type" value="Genomic_DNA"/>
</dbReference>
<gene>
    <name evidence="1" type="ORF">A33O_00755</name>
</gene>
<organism evidence="1 2">
    <name type="scientific">Nitratireductor aquibiodomus RA22</name>
    <dbReference type="NCBI Taxonomy" id="1189611"/>
    <lineage>
        <taxon>Bacteria</taxon>
        <taxon>Pseudomonadati</taxon>
        <taxon>Pseudomonadota</taxon>
        <taxon>Alphaproteobacteria</taxon>
        <taxon>Hyphomicrobiales</taxon>
        <taxon>Phyllobacteriaceae</taxon>
        <taxon>Nitratireductor</taxon>
    </lineage>
</organism>
<reference evidence="1 2" key="1">
    <citation type="journal article" date="2012" name="J. Bacteriol.">
        <title>Genome Sequence of Nitratireductor aquibiodomus Strain RA22.</title>
        <authorList>
            <person name="Singh A."/>
            <person name="Jangir P.K."/>
            <person name="Kumari C."/>
            <person name="Sharma R."/>
        </authorList>
    </citation>
    <scope>NUCLEOTIDE SEQUENCE [LARGE SCALE GENOMIC DNA]</scope>
    <source>
        <strain evidence="1 2">RA22</strain>
    </source>
</reference>
<evidence type="ECO:0000313" key="2">
    <source>
        <dbReference type="Proteomes" id="UP000004622"/>
    </source>
</evidence>
<accession>I5C8W4</accession>
<evidence type="ECO:0000313" key="1">
    <source>
        <dbReference type="EMBL" id="EIM78266.1"/>
    </source>
</evidence>
<comment type="caution">
    <text evidence="1">The sequence shown here is derived from an EMBL/GenBank/DDBJ whole genome shotgun (WGS) entry which is preliminary data.</text>
</comment>
<dbReference type="AlphaFoldDB" id="I5C8W4"/>